<feature type="binding site" evidence="8">
    <location>
        <position position="34"/>
    </location>
    <ligand>
        <name>[4Fe-4S] cluster</name>
        <dbReference type="ChEBI" id="CHEBI:49883"/>
        <note>4Fe-4S-S-AdoMet</note>
    </ligand>
</feature>
<dbReference type="SFLD" id="SFLDS00029">
    <property type="entry name" value="Radical_SAM"/>
    <property type="match status" value="1"/>
</dbReference>
<dbReference type="AlphaFoldDB" id="A0A8J7DT42"/>
<feature type="binding site" evidence="8">
    <location>
        <position position="76"/>
    </location>
    <ligand>
        <name>S-adenosyl-L-methionine</name>
        <dbReference type="ChEBI" id="CHEBI:59789"/>
    </ligand>
</feature>
<keyword evidence="6 8" id="KW-0411">Iron-sulfur</keyword>
<evidence type="ECO:0000256" key="5">
    <source>
        <dbReference type="ARBA" id="ARBA00023004"/>
    </source>
</evidence>
<name>A0A8J7DT42_9CYAN</name>
<dbReference type="UniPathway" id="UPA00391"/>
<comment type="caution">
    <text evidence="10">The sequence shown here is derived from an EMBL/GenBank/DDBJ whole genome shotgun (WGS) entry which is preliminary data.</text>
</comment>
<dbReference type="Pfam" id="PF04055">
    <property type="entry name" value="Radical_SAM"/>
    <property type="match status" value="1"/>
</dbReference>
<dbReference type="PROSITE" id="PS51918">
    <property type="entry name" value="RADICAL_SAM"/>
    <property type="match status" value="1"/>
</dbReference>
<evidence type="ECO:0000313" key="10">
    <source>
        <dbReference type="EMBL" id="MBE9115297.1"/>
    </source>
</evidence>
<evidence type="ECO:0000256" key="7">
    <source>
        <dbReference type="ARBA" id="ARBA00023239"/>
    </source>
</evidence>
<evidence type="ECO:0000256" key="1">
    <source>
        <dbReference type="ARBA" id="ARBA00022485"/>
    </source>
</evidence>
<keyword evidence="2 8" id="KW-0949">S-adenosyl-L-methionine</keyword>
<dbReference type="PANTHER" id="PTHR42836">
    <property type="entry name" value="7-CARBOXY-7-DEAZAGUANINE SYNTHASE"/>
    <property type="match status" value="1"/>
</dbReference>
<feature type="binding site" evidence="8">
    <location>
        <begin position="15"/>
        <end position="17"/>
    </location>
    <ligand>
        <name>substrate</name>
    </ligand>
</feature>
<keyword evidence="1 8" id="KW-0004">4Fe-4S</keyword>
<dbReference type="InterPro" id="IPR013785">
    <property type="entry name" value="Aldolase_TIM"/>
</dbReference>
<dbReference type="InterPro" id="IPR024924">
    <property type="entry name" value="7-CO-7-deazaguanine_synth-like"/>
</dbReference>
<feature type="binding site" evidence="8">
    <location>
        <position position="43"/>
    </location>
    <ligand>
        <name>Mg(2+)</name>
        <dbReference type="ChEBI" id="CHEBI:18420"/>
    </ligand>
</feature>
<dbReference type="EC" id="4.3.99.3" evidence="8"/>
<dbReference type="RefSeq" id="WP_194028393.1">
    <property type="nucleotide sequence ID" value="NZ_JADEWZ010000006.1"/>
</dbReference>
<dbReference type="InterPro" id="IPR007197">
    <property type="entry name" value="rSAM"/>
</dbReference>
<comment type="cofactor">
    <cofactor evidence="8">
        <name>Mg(2+)</name>
        <dbReference type="ChEBI" id="CHEBI:18420"/>
    </cofactor>
</comment>
<gene>
    <name evidence="8" type="primary">queE</name>
    <name evidence="10" type="ORF">IQ249_05225</name>
</gene>
<comment type="subunit">
    <text evidence="8">Homodimer.</text>
</comment>
<evidence type="ECO:0000256" key="4">
    <source>
        <dbReference type="ARBA" id="ARBA00022842"/>
    </source>
</evidence>
<organism evidence="10 11">
    <name type="scientific">Lusitaniella coriacea LEGE 07157</name>
    <dbReference type="NCBI Taxonomy" id="945747"/>
    <lineage>
        <taxon>Bacteria</taxon>
        <taxon>Bacillati</taxon>
        <taxon>Cyanobacteriota</taxon>
        <taxon>Cyanophyceae</taxon>
        <taxon>Spirulinales</taxon>
        <taxon>Lusitaniellaceae</taxon>
        <taxon>Lusitaniella</taxon>
    </lineage>
</organism>
<keyword evidence="4 8" id="KW-0460">Magnesium</keyword>
<comment type="cofactor">
    <cofactor evidence="8">
        <name>S-adenosyl-L-methionine</name>
        <dbReference type="ChEBI" id="CHEBI:59789"/>
    </cofactor>
    <text evidence="8">Binds 1 S-adenosyl-L-methionine per subunit.</text>
</comment>
<dbReference type="PIRSF" id="PIRSF000370">
    <property type="entry name" value="QueE"/>
    <property type="match status" value="1"/>
</dbReference>
<dbReference type="InterPro" id="IPR058240">
    <property type="entry name" value="rSAM_sf"/>
</dbReference>
<feature type="binding site" evidence="8">
    <location>
        <position position="30"/>
    </location>
    <ligand>
        <name>substrate</name>
    </ligand>
</feature>
<feature type="binding site" evidence="8">
    <location>
        <position position="41"/>
    </location>
    <ligand>
        <name>[4Fe-4S] cluster</name>
        <dbReference type="ChEBI" id="CHEBI:49883"/>
        <note>4Fe-4S-S-AdoMet</note>
    </ligand>
</feature>
<dbReference type="CDD" id="cd01335">
    <property type="entry name" value="Radical_SAM"/>
    <property type="match status" value="1"/>
</dbReference>
<feature type="binding site" evidence="8">
    <location>
        <position position="74"/>
    </location>
    <ligand>
        <name>substrate</name>
    </ligand>
</feature>
<feature type="binding site" evidence="8">
    <location>
        <position position="38"/>
    </location>
    <ligand>
        <name>[4Fe-4S] cluster</name>
        <dbReference type="ChEBI" id="CHEBI:49883"/>
        <note>4Fe-4S-S-AdoMet</note>
    </ligand>
</feature>
<keyword evidence="8" id="KW-0671">Queuosine biosynthesis</keyword>
<evidence type="ECO:0000256" key="6">
    <source>
        <dbReference type="ARBA" id="ARBA00023014"/>
    </source>
</evidence>
<keyword evidence="5 8" id="KW-0408">Iron</keyword>
<dbReference type="HAMAP" id="MF_00917">
    <property type="entry name" value="QueE"/>
    <property type="match status" value="1"/>
</dbReference>
<feature type="domain" description="Radical SAM core" evidence="9">
    <location>
        <begin position="21"/>
        <end position="205"/>
    </location>
</feature>
<accession>A0A8J7DT42</accession>
<evidence type="ECO:0000256" key="8">
    <source>
        <dbReference type="HAMAP-Rule" id="MF_00917"/>
    </source>
</evidence>
<comment type="similarity">
    <text evidence="8">Belongs to the radical SAM superfamily. 7-carboxy-7-deazaguanine synthase family.</text>
</comment>
<sequence>MTDYIPIHETFQQTIQGEGYWMGSPVDFIRLAGCPVRCPWCDTGYGEGGGNLPREMRSIEVLLGELRSRRVVISGGEPLIHPQLPKLIDAIEATGRSVSVETSGAFWQPLSPQAWITLSPKTHVSPRYPVVPEMWERANEIKLVVETGLELEFYARYLPQENGIPVFLQPEWTSRDRALPIVLAQLRQFPTYRLSVQLHKYLEVP</sequence>
<keyword evidence="11" id="KW-1185">Reference proteome</keyword>
<evidence type="ECO:0000256" key="2">
    <source>
        <dbReference type="ARBA" id="ARBA00022691"/>
    </source>
</evidence>
<dbReference type="Gene3D" id="3.20.20.70">
    <property type="entry name" value="Aldolase class I"/>
    <property type="match status" value="1"/>
</dbReference>
<dbReference type="Proteomes" id="UP000654482">
    <property type="component" value="Unassembled WGS sequence"/>
</dbReference>
<protein>
    <recommendedName>
        <fullName evidence="8">7-carboxy-7-deazaguanine synthase</fullName>
        <shortName evidence="8">CDG synthase</shortName>
        <ecNumber evidence="8">4.3.99.3</ecNumber>
    </recommendedName>
    <alternativeName>
        <fullName evidence="8">Queuosine biosynthesis protein QueE</fullName>
    </alternativeName>
</protein>
<dbReference type="PANTHER" id="PTHR42836:SF1">
    <property type="entry name" value="7-CARBOXY-7-DEAZAGUANINE SYNTHASE"/>
    <property type="match status" value="1"/>
</dbReference>
<comment type="cofactor">
    <cofactor evidence="8">
        <name>[4Fe-4S] cluster</name>
        <dbReference type="ChEBI" id="CHEBI:49883"/>
    </cofactor>
    <text evidence="8">Binds 1 [4Fe-4S] cluster. The cluster is coordinated with 3 cysteines and an exchangeable S-adenosyl-L-methionine.</text>
</comment>
<dbReference type="GO" id="GO:0008616">
    <property type="term" value="P:tRNA queuosine(34) biosynthetic process"/>
    <property type="evidence" value="ECO:0007669"/>
    <property type="project" value="UniProtKB-UniRule"/>
</dbReference>
<comment type="catalytic activity">
    <reaction evidence="8">
        <text>6-carboxy-5,6,7,8-tetrahydropterin + H(+) = 7-carboxy-7-carbaguanine + NH4(+)</text>
        <dbReference type="Rhea" id="RHEA:27974"/>
        <dbReference type="ChEBI" id="CHEBI:15378"/>
        <dbReference type="ChEBI" id="CHEBI:28938"/>
        <dbReference type="ChEBI" id="CHEBI:61032"/>
        <dbReference type="ChEBI" id="CHEBI:61036"/>
        <dbReference type="EC" id="4.3.99.3"/>
    </reaction>
</comment>
<proteinExistence type="inferred from homology"/>
<comment type="pathway">
    <text evidence="8">Purine metabolism; 7-cyano-7-deazaguanine biosynthesis.</text>
</comment>
<dbReference type="GO" id="GO:0051539">
    <property type="term" value="F:4 iron, 4 sulfur cluster binding"/>
    <property type="evidence" value="ECO:0007669"/>
    <property type="project" value="UniProtKB-UniRule"/>
</dbReference>
<comment type="function">
    <text evidence="8">Catalyzes the complex heterocyclic radical-mediated conversion of 6-carboxy-5,6,7,8-tetrahydropterin (CPH4) to 7-carboxy-7-deazaguanine (CDG), a step common to the biosynthetic pathways of all 7-deazapurine-containing compounds.</text>
</comment>
<evidence type="ECO:0000256" key="3">
    <source>
        <dbReference type="ARBA" id="ARBA00022723"/>
    </source>
</evidence>
<dbReference type="EMBL" id="JADEWZ010000006">
    <property type="protein sequence ID" value="MBE9115297.1"/>
    <property type="molecule type" value="Genomic_DNA"/>
</dbReference>
<feature type="binding site" evidence="8">
    <location>
        <begin position="40"/>
        <end position="42"/>
    </location>
    <ligand>
        <name>S-adenosyl-L-methionine</name>
        <dbReference type="ChEBI" id="CHEBI:59789"/>
    </ligand>
</feature>
<evidence type="ECO:0000313" key="11">
    <source>
        <dbReference type="Proteomes" id="UP000654482"/>
    </source>
</evidence>
<dbReference type="SUPFAM" id="SSF102114">
    <property type="entry name" value="Radical SAM enzymes"/>
    <property type="match status" value="1"/>
</dbReference>
<keyword evidence="7 8" id="KW-0456">Lyase</keyword>
<comment type="caution">
    <text evidence="8">Lacks conserved residue(s) required for the propagation of feature annotation.</text>
</comment>
<feature type="binding site" evidence="8">
    <location>
        <position position="205"/>
    </location>
    <ligand>
        <name>substrate</name>
    </ligand>
</feature>
<dbReference type="GO" id="GO:0000287">
    <property type="term" value="F:magnesium ion binding"/>
    <property type="evidence" value="ECO:0007669"/>
    <property type="project" value="UniProtKB-UniRule"/>
</dbReference>
<dbReference type="GO" id="GO:1904047">
    <property type="term" value="F:S-adenosyl-L-methionine binding"/>
    <property type="evidence" value="ECO:0007669"/>
    <property type="project" value="UniProtKB-UniRule"/>
</dbReference>
<evidence type="ECO:0000259" key="9">
    <source>
        <dbReference type="PROSITE" id="PS51918"/>
    </source>
</evidence>
<feature type="binding site" evidence="8">
    <location>
        <begin position="119"/>
        <end position="121"/>
    </location>
    <ligand>
        <name>S-adenosyl-L-methionine</name>
        <dbReference type="ChEBI" id="CHEBI:59789"/>
    </ligand>
</feature>
<dbReference type="GO" id="GO:0016840">
    <property type="term" value="F:carbon-nitrogen lyase activity"/>
    <property type="evidence" value="ECO:0007669"/>
    <property type="project" value="UniProtKB-UniRule"/>
</dbReference>
<keyword evidence="3 8" id="KW-0479">Metal-binding</keyword>
<reference evidence="10" key="1">
    <citation type="submission" date="2020-10" db="EMBL/GenBank/DDBJ databases">
        <authorList>
            <person name="Castelo-Branco R."/>
            <person name="Eusebio N."/>
            <person name="Adriana R."/>
            <person name="Vieira A."/>
            <person name="Brugerolle De Fraissinette N."/>
            <person name="Rezende De Castro R."/>
            <person name="Schneider M.P."/>
            <person name="Vasconcelos V."/>
            <person name="Leao P.N."/>
        </authorList>
    </citation>
    <scope>NUCLEOTIDE SEQUENCE</scope>
    <source>
        <strain evidence="10">LEGE 07157</strain>
    </source>
</reference>